<dbReference type="PRINTS" id="PR00598">
    <property type="entry name" value="HTHMARR"/>
</dbReference>
<reference evidence="2 3" key="1">
    <citation type="submission" date="2022-04" db="EMBL/GenBank/DDBJ databases">
        <title>Leucobacter sp. isolated from rhizosphere of garlic.</title>
        <authorList>
            <person name="Won M."/>
            <person name="Lee C.-M."/>
            <person name="Woen H.-Y."/>
            <person name="Kwon S.-W."/>
        </authorList>
    </citation>
    <scope>NUCLEOTIDE SEQUENCE [LARGE SCALE GENOMIC DNA]</scope>
    <source>
        <strain evidence="2 3">H21R-40</strain>
    </source>
</reference>
<dbReference type="Proteomes" id="UP000831786">
    <property type="component" value="Chromosome"/>
</dbReference>
<evidence type="ECO:0000313" key="3">
    <source>
        <dbReference type="Proteomes" id="UP000831786"/>
    </source>
</evidence>
<dbReference type="InterPro" id="IPR036388">
    <property type="entry name" value="WH-like_DNA-bd_sf"/>
</dbReference>
<dbReference type="PANTHER" id="PTHR33164">
    <property type="entry name" value="TRANSCRIPTIONAL REGULATOR, MARR FAMILY"/>
    <property type="match status" value="1"/>
</dbReference>
<keyword evidence="3" id="KW-1185">Reference proteome</keyword>
<dbReference type="RefSeq" id="WP_244692406.1">
    <property type="nucleotide sequence ID" value="NZ_CP095044.1"/>
</dbReference>
<name>A0ABY4FM96_9MICO</name>
<dbReference type="InterPro" id="IPR039422">
    <property type="entry name" value="MarR/SlyA-like"/>
</dbReference>
<proteinExistence type="predicted"/>
<dbReference type="SUPFAM" id="SSF46785">
    <property type="entry name" value="Winged helix' DNA-binding domain"/>
    <property type="match status" value="1"/>
</dbReference>
<dbReference type="SMART" id="SM00347">
    <property type="entry name" value="HTH_MARR"/>
    <property type="match status" value="1"/>
</dbReference>
<organism evidence="2 3">
    <name type="scientific">Leucobacter allii</name>
    <dbReference type="NCBI Taxonomy" id="2932247"/>
    <lineage>
        <taxon>Bacteria</taxon>
        <taxon>Bacillati</taxon>
        <taxon>Actinomycetota</taxon>
        <taxon>Actinomycetes</taxon>
        <taxon>Micrococcales</taxon>
        <taxon>Microbacteriaceae</taxon>
        <taxon>Leucobacter</taxon>
    </lineage>
</organism>
<dbReference type="InterPro" id="IPR036390">
    <property type="entry name" value="WH_DNA-bd_sf"/>
</dbReference>
<dbReference type="Gene3D" id="1.10.10.10">
    <property type="entry name" value="Winged helix-like DNA-binding domain superfamily/Winged helix DNA-binding domain"/>
    <property type="match status" value="1"/>
</dbReference>
<dbReference type="EMBL" id="CP095045">
    <property type="protein sequence ID" value="UOQ57368.1"/>
    <property type="molecule type" value="Genomic_DNA"/>
</dbReference>
<evidence type="ECO:0000259" key="1">
    <source>
        <dbReference type="PROSITE" id="PS50995"/>
    </source>
</evidence>
<dbReference type="PROSITE" id="PS50995">
    <property type="entry name" value="HTH_MARR_2"/>
    <property type="match status" value="1"/>
</dbReference>
<gene>
    <name evidence="2" type="ORF">MUN78_00555</name>
</gene>
<dbReference type="Pfam" id="PF12802">
    <property type="entry name" value="MarR_2"/>
    <property type="match status" value="1"/>
</dbReference>
<sequence>MEQSGSFVYLIKQLEMGLRPRFIEACAEGGMTYGQYTALTVLRHRPGITSSELARRSFVRAQSMAATVDPLLEAGLVRREQDPAHARRMLLFLTPEGERTIDRLSPSVDRLEEQLLGDLDESERQLFASLLRRCRHALDGGEPRRASAA</sequence>
<dbReference type="PANTHER" id="PTHR33164:SF43">
    <property type="entry name" value="HTH-TYPE TRANSCRIPTIONAL REPRESSOR YETL"/>
    <property type="match status" value="1"/>
</dbReference>
<dbReference type="InterPro" id="IPR000835">
    <property type="entry name" value="HTH_MarR-typ"/>
</dbReference>
<protein>
    <submittedName>
        <fullName evidence="2">MarR family transcriptional regulator</fullName>
    </submittedName>
</protein>
<accession>A0ABY4FM96</accession>
<evidence type="ECO:0000313" key="2">
    <source>
        <dbReference type="EMBL" id="UOQ57368.1"/>
    </source>
</evidence>
<feature type="domain" description="HTH marR-type" evidence="1">
    <location>
        <begin position="4"/>
        <end position="136"/>
    </location>
</feature>